<accession>A0A1F5DNC1</accession>
<dbReference type="Proteomes" id="UP000178764">
    <property type="component" value="Unassembled WGS sequence"/>
</dbReference>
<dbReference type="AlphaFoldDB" id="A0A1F5DNC1"/>
<reference evidence="1 2" key="1">
    <citation type="journal article" date="2016" name="Nat. Commun.">
        <title>Thousands of microbial genomes shed light on interconnected biogeochemical processes in an aquifer system.</title>
        <authorList>
            <person name="Anantharaman K."/>
            <person name="Brown C.T."/>
            <person name="Hug L.A."/>
            <person name="Sharon I."/>
            <person name="Castelle C.J."/>
            <person name="Probst A.J."/>
            <person name="Thomas B.C."/>
            <person name="Singh A."/>
            <person name="Wilkins M.J."/>
            <person name="Karaoz U."/>
            <person name="Brodie E.L."/>
            <person name="Williams K.H."/>
            <person name="Hubbard S.S."/>
            <person name="Banfield J.F."/>
        </authorList>
    </citation>
    <scope>NUCLEOTIDE SEQUENCE [LARGE SCALE GENOMIC DNA]</scope>
</reference>
<evidence type="ECO:0000313" key="2">
    <source>
        <dbReference type="Proteomes" id="UP000178764"/>
    </source>
</evidence>
<dbReference type="EMBL" id="MEZT01000018">
    <property type="protein sequence ID" value="OGD56540.1"/>
    <property type="molecule type" value="Genomic_DNA"/>
</dbReference>
<protein>
    <submittedName>
        <fullName evidence="1">Uncharacterized protein</fullName>
    </submittedName>
</protein>
<sequence>MNNIDFSKNLIKGKIAETIFEQMFRDNGNYTILRFGFEHTIPELAQYRATAFKRVVDDLSDAPDFVLFSNDKKEVYVVEVKYRATRNNAEIKKIAEKTLKHWNPSFLFIASLDGFFFGPCNEIVINNGEIGILYDKWASKETQGKYLQLLREFEQ</sequence>
<evidence type="ECO:0000313" key="1">
    <source>
        <dbReference type="EMBL" id="OGD56540.1"/>
    </source>
</evidence>
<comment type="caution">
    <text evidence="1">The sequence shown here is derived from an EMBL/GenBank/DDBJ whole genome shotgun (WGS) entry which is preliminary data.</text>
</comment>
<proteinExistence type="predicted"/>
<name>A0A1F5DNC1_9BACT</name>
<organism evidence="1 2">
    <name type="scientific">Candidatus Berkelbacteria bacterium RBG_13_40_8</name>
    <dbReference type="NCBI Taxonomy" id="1797467"/>
    <lineage>
        <taxon>Bacteria</taxon>
        <taxon>Candidatus Berkelbacteria</taxon>
    </lineage>
</organism>
<gene>
    <name evidence="1" type="ORF">A2V71_02535</name>
</gene>